<dbReference type="PANTHER" id="PTHR11908:SF157">
    <property type="entry name" value="XANTHINE DEHYDROGENASE SUBUNIT D-RELATED"/>
    <property type="match status" value="1"/>
</dbReference>
<comment type="caution">
    <text evidence="2">The sequence shown here is derived from an EMBL/GenBank/DDBJ whole genome shotgun (WGS) entry which is preliminary data.</text>
</comment>
<dbReference type="InterPro" id="IPR037165">
    <property type="entry name" value="AldOxase/xan_DH_Mopterin-bd_sf"/>
</dbReference>
<dbReference type="InterPro" id="IPR036856">
    <property type="entry name" value="Ald_Oxase/Xan_DH_a/b_sf"/>
</dbReference>
<dbReference type="EMBL" id="DVNZ01000226">
    <property type="protein sequence ID" value="HIU94911.1"/>
    <property type="molecule type" value="Genomic_DNA"/>
</dbReference>
<protein>
    <submittedName>
        <fullName evidence="2">Xanthine dehydrogenase family protein</fullName>
    </submittedName>
</protein>
<dbReference type="SMART" id="SM01008">
    <property type="entry name" value="Ald_Xan_dh_C"/>
    <property type="match status" value="1"/>
</dbReference>
<name>A0A9D1N4R9_9FIRM</name>
<evidence type="ECO:0000313" key="3">
    <source>
        <dbReference type="Proteomes" id="UP000824128"/>
    </source>
</evidence>
<dbReference type="SUPFAM" id="SSF56003">
    <property type="entry name" value="Molybdenum cofactor-binding domain"/>
    <property type="match status" value="1"/>
</dbReference>
<dbReference type="InterPro" id="IPR008274">
    <property type="entry name" value="AldOxase/xan_DH_MoCoBD1"/>
</dbReference>
<reference evidence="2" key="2">
    <citation type="journal article" date="2021" name="PeerJ">
        <title>Extensive microbial diversity within the chicken gut microbiome revealed by metagenomics and culture.</title>
        <authorList>
            <person name="Gilroy R."/>
            <person name="Ravi A."/>
            <person name="Getino M."/>
            <person name="Pursley I."/>
            <person name="Horton D.L."/>
            <person name="Alikhan N.F."/>
            <person name="Baker D."/>
            <person name="Gharbi K."/>
            <person name="Hall N."/>
            <person name="Watson M."/>
            <person name="Adriaenssens E.M."/>
            <person name="Foster-Nyarko E."/>
            <person name="Jarju S."/>
            <person name="Secka A."/>
            <person name="Antonio M."/>
            <person name="Oren A."/>
            <person name="Chaudhuri R.R."/>
            <person name="La Ragione R."/>
            <person name="Hildebrand F."/>
            <person name="Pallen M.J."/>
        </authorList>
    </citation>
    <scope>NUCLEOTIDE SEQUENCE</scope>
    <source>
        <strain evidence="2">ChiGjej2B2-16831</strain>
    </source>
</reference>
<dbReference type="Pfam" id="PF01315">
    <property type="entry name" value="Ald_Xan_dh_C"/>
    <property type="match status" value="1"/>
</dbReference>
<dbReference type="Pfam" id="PF20256">
    <property type="entry name" value="MoCoBD_2"/>
    <property type="match status" value="1"/>
</dbReference>
<evidence type="ECO:0000313" key="2">
    <source>
        <dbReference type="EMBL" id="HIU94911.1"/>
    </source>
</evidence>
<dbReference type="Gene3D" id="3.90.1170.50">
    <property type="entry name" value="Aldehyde oxidase/xanthine dehydrogenase, a/b hammerhead"/>
    <property type="match status" value="1"/>
</dbReference>
<dbReference type="AlphaFoldDB" id="A0A9D1N4R9"/>
<dbReference type="InterPro" id="IPR000674">
    <property type="entry name" value="Ald_Oxase/Xan_DH_a/b"/>
</dbReference>
<sequence length="770" mass="83653">MEQHIVGKPLQRIDAWAKATGRAEFGADVHLPDMVYCKGVYTEHAHAKLLAVHTEAAERAPGVVCVVTGKDIPGDKMFGEIFVDQYPLVCDKARFLGDVIAVVAAETQEQADDAAKLVTAEYEVLPTLTDPREAIGNEQVINPDYPDNVCGNIHAIKGDVKQGFAESDVVIERHYKTGFVEHAYIEPECVVAVPSRMRRELTVMGSLQAPYNARITLSRMLNIPMAQVIMRPSVVGGSFGGKIEGAEALTVRAGLVALKTGRPARYALTREESIRETYKRHPIEFDVKIGAMKDGTLKAVQVDAIGDAGCYINMSPPVMYKTATLGPGPYRYDHLDYNATSVMTNNPHTGSMRGFGTPQAIFALENTMDELAEQLGQTPTELRRKNLLKNGDTSPCGHVLDFNEVSIGSVMEKAAAELDFDRKFKQYSEENRDPARRIRRGVGIACSMRGASIGADGMDVSRVIIEVEEDASVHVNLGLMEIGQGLRTCQMQMAADGVGVPFERITMAEVDTSNCPTTGACIASRGTYVGGWAIKDASDRLHEIMAGALARKYGKSTEGIVFENDRVRFADMDISFPEAVRACYSQGITPIAVGTYVEPEKNWNHHTGEPFYTYTYSCHAAEVEVDLDTGSVTVLKMVGCHDPGRAINPTMVKGQIYGGMTMAAGMALTEDVGHDKRTGGLKNLNFENYLIPTAMDVNDNVPLLDEHYDNRTAFGGHSIGEPATEPGAAAVICAVNHALGKAGLIHELPADLDRVFFAARSREAEKGEQA</sequence>
<evidence type="ECO:0000259" key="1">
    <source>
        <dbReference type="SMART" id="SM01008"/>
    </source>
</evidence>
<reference evidence="2" key="1">
    <citation type="submission" date="2020-10" db="EMBL/GenBank/DDBJ databases">
        <authorList>
            <person name="Gilroy R."/>
        </authorList>
    </citation>
    <scope>NUCLEOTIDE SEQUENCE</scope>
    <source>
        <strain evidence="2">ChiGjej2B2-16831</strain>
    </source>
</reference>
<dbReference type="GO" id="GO:0016491">
    <property type="term" value="F:oxidoreductase activity"/>
    <property type="evidence" value="ECO:0007669"/>
    <property type="project" value="InterPro"/>
</dbReference>
<dbReference type="SUPFAM" id="SSF54665">
    <property type="entry name" value="CO dehydrogenase molybdoprotein N-domain-like"/>
    <property type="match status" value="1"/>
</dbReference>
<dbReference type="InterPro" id="IPR016208">
    <property type="entry name" value="Ald_Oxase/xanthine_DH-like"/>
</dbReference>
<dbReference type="Gene3D" id="3.30.365.10">
    <property type="entry name" value="Aldehyde oxidase/xanthine dehydrogenase, molybdopterin binding domain"/>
    <property type="match status" value="4"/>
</dbReference>
<accession>A0A9D1N4R9</accession>
<dbReference type="PANTHER" id="PTHR11908">
    <property type="entry name" value="XANTHINE DEHYDROGENASE"/>
    <property type="match status" value="1"/>
</dbReference>
<organism evidence="2 3">
    <name type="scientific">Candidatus Aphodomorpha intestinavium</name>
    <dbReference type="NCBI Taxonomy" id="2840672"/>
    <lineage>
        <taxon>Bacteria</taxon>
        <taxon>Bacillati</taxon>
        <taxon>Bacillota</taxon>
        <taxon>Clostridia</taxon>
        <taxon>Eubacteriales</taxon>
        <taxon>Candidatus Aphodomorpha</taxon>
    </lineage>
</organism>
<dbReference type="GO" id="GO:0005506">
    <property type="term" value="F:iron ion binding"/>
    <property type="evidence" value="ECO:0007669"/>
    <property type="project" value="InterPro"/>
</dbReference>
<dbReference type="Proteomes" id="UP000824128">
    <property type="component" value="Unassembled WGS sequence"/>
</dbReference>
<gene>
    <name evidence="2" type="ORF">IAD24_07095</name>
</gene>
<dbReference type="Pfam" id="PF02738">
    <property type="entry name" value="MoCoBD_1"/>
    <property type="match status" value="1"/>
</dbReference>
<dbReference type="InterPro" id="IPR046867">
    <property type="entry name" value="AldOxase/xan_DH_MoCoBD2"/>
</dbReference>
<proteinExistence type="predicted"/>
<feature type="domain" description="Aldehyde oxidase/xanthine dehydrogenase a/b hammerhead" evidence="1">
    <location>
        <begin position="20"/>
        <end position="126"/>
    </location>
</feature>